<dbReference type="InterPro" id="IPR006626">
    <property type="entry name" value="PbH1"/>
</dbReference>
<dbReference type="InterPro" id="IPR012334">
    <property type="entry name" value="Pectin_lyas_fold"/>
</dbReference>
<feature type="compositionally biased region" description="Basic and acidic residues" evidence="1">
    <location>
        <begin position="491"/>
        <end position="503"/>
    </location>
</feature>
<proteinExistence type="predicted"/>
<feature type="region of interest" description="Disordered" evidence="1">
    <location>
        <begin position="731"/>
        <end position="750"/>
    </location>
</feature>
<gene>
    <name evidence="3" type="ORF">Enr13x_09850</name>
</gene>
<dbReference type="AlphaFoldDB" id="A0A518HJX1"/>
<dbReference type="RefSeq" id="WP_231744091.1">
    <property type="nucleotide sequence ID" value="NZ_CP037423.1"/>
</dbReference>
<dbReference type="Proteomes" id="UP000319004">
    <property type="component" value="Chromosome"/>
</dbReference>
<feature type="region of interest" description="Disordered" evidence="1">
    <location>
        <begin position="638"/>
        <end position="660"/>
    </location>
</feature>
<dbReference type="Pfam" id="PF13229">
    <property type="entry name" value="Beta_helix"/>
    <property type="match status" value="1"/>
</dbReference>
<dbReference type="KEGG" id="snep:Enr13x_09850"/>
<dbReference type="EMBL" id="CP037423">
    <property type="protein sequence ID" value="QDV41147.1"/>
    <property type="molecule type" value="Genomic_DNA"/>
</dbReference>
<dbReference type="PANTHER" id="PTHR36453:SF1">
    <property type="entry name" value="RIGHT HANDED BETA HELIX DOMAIN-CONTAINING PROTEIN"/>
    <property type="match status" value="1"/>
</dbReference>
<dbReference type="SUPFAM" id="SSF51126">
    <property type="entry name" value="Pectin lyase-like"/>
    <property type="match status" value="1"/>
</dbReference>
<dbReference type="Gene3D" id="2.160.20.10">
    <property type="entry name" value="Single-stranded right-handed beta-helix, Pectin lyase-like"/>
    <property type="match status" value="3"/>
</dbReference>
<dbReference type="InterPro" id="IPR039448">
    <property type="entry name" value="Beta_helix"/>
</dbReference>
<evidence type="ECO:0000256" key="1">
    <source>
        <dbReference type="SAM" id="MobiDB-lite"/>
    </source>
</evidence>
<reference evidence="3 4" key="1">
    <citation type="submission" date="2019-03" db="EMBL/GenBank/DDBJ databases">
        <title>Deep-cultivation of Planctomycetes and their phenomic and genomic characterization uncovers novel biology.</title>
        <authorList>
            <person name="Wiegand S."/>
            <person name="Jogler M."/>
            <person name="Boedeker C."/>
            <person name="Pinto D."/>
            <person name="Vollmers J."/>
            <person name="Rivas-Marin E."/>
            <person name="Kohn T."/>
            <person name="Peeters S.H."/>
            <person name="Heuer A."/>
            <person name="Rast P."/>
            <person name="Oberbeckmann S."/>
            <person name="Bunk B."/>
            <person name="Jeske O."/>
            <person name="Meyerdierks A."/>
            <person name="Storesund J.E."/>
            <person name="Kallscheuer N."/>
            <person name="Luecker S."/>
            <person name="Lage O.M."/>
            <person name="Pohl T."/>
            <person name="Merkel B.J."/>
            <person name="Hornburger P."/>
            <person name="Mueller R.-W."/>
            <person name="Bruemmer F."/>
            <person name="Labrenz M."/>
            <person name="Spormann A.M."/>
            <person name="Op den Camp H."/>
            <person name="Overmann J."/>
            <person name="Amann R."/>
            <person name="Jetten M.S.M."/>
            <person name="Mascher T."/>
            <person name="Medema M.H."/>
            <person name="Devos D.P."/>
            <person name="Kaster A.-K."/>
            <person name="Ovreas L."/>
            <person name="Rohde M."/>
            <person name="Galperin M.Y."/>
            <person name="Jogler C."/>
        </authorList>
    </citation>
    <scope>NUCLEOTIDE SEQUENCE [LARGE SCALE GENOMIC DNA]</scope>
    <source>
        <strain evidence="3 4">Enr13</strain>
    </source>
</reference>
<dbReference type="PANTHER" id="PTHR36453">
    <property type="entry name" value="SECRETED PROTEIN-RELATED"/>
    <property type="match status" value="1"/>
</dbReference>
<feature type="domain" description="Right handed beta helix" evidence="2">
    <location>
        <begin position="367"/>
        <end position="477"/>
    </location>
</feature>
<evidence type="ECO:0000313" key="4">
    <source>
        <dbReference type="Proteomes" id="UP000319004"/>
    </source>
</evidence>
<keyword evidence="4" id="KW-1185">Reference proteome</keyword>
<dbReference type="SMART" id="SM00710">
    <property type="entry name" value="PbH1"/>
    <property type="match status" value="6"/>
</dbReference>
<name>A0A518HJX1_9BACT</name>
<accession>A0A518HJX1</accession>
<organism evidence="3 4">
    <name type="scientific">Stieleria neptunia</name>
    <dbReference type="NCBI Taxonomy" id="2527979"/>
    <lineage>
        <taxon>Bacteria</taxon>
        <taxon>Pseudomonadati</taxon>
        <taxon>Planctomycetota</taxon>
        <taxon>Planctomycetia</taxon>
        <taxon>Pirellulales</taxon>
        <taxon>Pirellulaceae</taxon>
        <taxon>Stieleria</taxon>
    </lineage>
</organism>
<evidence type="ECO:0000259" key="2">
    <source>
        <dbReference type="Pfam" id="PF13229"/>
    </source>
</evidence>
<protein>
    <recommendedName>
        <fullName evidence="2">Right handed beta helix domain-containing protein</fullName>
    </recommendedName>
</protein>
<feature type="region of interest" description="Disordered" evidence="1">
    <location>
        <begin position="478"/>
        <end position="503"/>
    </location>
</feature>
<dbReference type="InterPro" id="IPR011050">
    <property type="entry name" value="Pectin_lyase_fold/virulence"/>
</dbReference>
<evidence type="ECO:0000313" key="3">
    <source>
        <dbReference type="EMBL" id="QDV41147.1"/>
    </source>
</evidence>
<sequence length="750" mass="81758">MWLPILLVVVVPKTSLALDLYVSVDGGADADGSLAKPYGSLSDAVQAVRALRGAGNTEPAVIYLREGRHQLDETLVLGLADGSPTTAADVMLPQYGAGDKTDPAFLTFAAYQDERPVVSAGVPVSGWKRLGSPPADLPAKAVGHVWVADMPAGLERFYTLYDSQGRLNRARGDGFLPTENGNNRTLHFPEGALKNWDNLEDVEIQVRPGVAYEINMLPLESVDEATGIAQTRVAAAGRIGSLPPYLLGLMGDEAASVWVENVLEELDEPGEWVVNTKTRKIYLWPANPAADGAPQGILAPATSELIRVEGKIDLEGAADTPVHGIAFSGLTFTHADRWAWTSNEDVSGWGLQHSWDMFDKPTALLRFRGAEDCEVSECRFVNSGGSGIRLDLHAQRNRITDSEFAHLGEAGILLVGYGVGAKDVNHHNEIINNYLHHFSEITWQSPGFWAWQSGHNRIAHNEFAYSGYCAVVISTRSAGNKTRPQGTGQEIGERRRGGNRGRDYEGWKLREKQLHSRHNLFEYNEITHSVQLLSDGNGVYVSGTGTGNIIRYNYLHDNQSHSLPAAIRCDDDQHETLIYGNVLYRNGGHAAAIASKGVNDIINNFIVDQQNSPRNGYISFEWVPVTGSKVQRNIIISHPDGGLPQSERLRGGQTTGGPKLESTEMDSNLYYHPTNPSWVDNHLAKMRAVDNEQASRFGDPQFVDPAGGDFSFQPGSPALALGIEPLNVSKMGRVSDRASATTNERKNSSD</sequence>